<dbReference type="PANTHER" id="PTHR48090:SF7">
    <property type="entry name" value="RFBJ PROTEIN"/>
    <property type="match status" value="1"/>
</dbReference>
<keyword evidence="2" id="KW-0812">Transmembrane</keyword>
<evidence type="ECO:0000256" key="2">
    <source>
        <dbReference type="SAM" id="Phobius"/>
    </source>
</evidence>
<evidence type="ECO:0000256" key="1">
    <source>
        <dbReference type="SAM" id="MobiDB-lite"/>
    </source>
</evidence>
<keyword evidence="2" id="KW-1133">Transmembrane helix</keyword>
<evidence type="ECO:0000313" key="4">
    <source>
        <dbReference type="EMBL" id="TQQ82239.1"/>
    </source>
</evidence>
<organism evidence="4 5">
    <name type="scientific">Halonotius roseus</name>
    <dbReference type="NCBI Taxonomy" id="2511997"/>
    <lineage>
        <taxon>Archaea</taxon>
        <taxon>Methanobacteriati</taxon>
        <taxon>Methanobacteriota</taxon>
        <taxon>Stenosarchaea group</taxon>
        <taxon>Halobacteria</taxon>
        <taxon>Halobacteriales</taxon>
        <taxon>Haloferacaceae</taxon>
        <taxon>Halonotius</taxon>
    </lineage>
</organism>
<feature type="transmembrane region" description="Helical" evidence="2">
    <location>
        <begin position="535"/>
        <end position="559"/>
    </location>
</feature>
<gene>
    <name evidence="4" type="ORF">EWF95_04700</name>
</gene>
<feature type="region of interest" description="Disordered" evidence="1">
    <location>
        <begin position="114"/>
        <end position="139"/>
    </location>
</feature>
<dbReference type="InterPro" id="IPR050256">
    <property type="entry name" value="Glycosyltransferase_2"/>
</dbReference>
<keyword evidence="5" id="KW-1185">Reference proteome</keyword>
<feature type="compositionally biased region" description="Polar residues" evidence="1">
    <location>
        <begin position="126"/>
        <end position="137"/>
    </location>
</feature>
<feature type="transmembrane region" description="Helical" evidence="2">
    <location>
        <begin position="571"/>
        <end position="594"/>
    </location>
</feature>
<proteinExistence type="predicted"/>
<keyword evidence="2" id="KW-0472">Membrane</keyword>
<dbReference type="SUPFAM" id="SSF53448">
    <property type="entry name" value="Nucleotide-diphospho-sugar transferases"/>
    <property type="match status" value="1"/>
</dbReference>
<dbReference type="AlphaFoldDB" id="A0A544QS46"/>
<dbReference type="Gene3D" id="3.90.550.10">
    <property type="entry name" value="Spore Coat Polysaccharide Biosynthesis Protein SpsA, Chain A"/>
    <property type="match status" value="1"/>
</dbReference>
<evidence type="ECO:0000313" key="5">
    <source>
        <dbReference type="Proteomes" id="UP000315385"/>
    </source>
</evidence>
<dbReference type="CDD" id="cd04179">
    <property type="entry name" value="DPM_DPG-synthase_like"/>
    <property type="match status" value="1"/>
</dbReference>
<dbReference type="PANTHER" id="PTHR48090">
    <property type="entry name" value="UNDECAPRENYL-PHOSPHATE 4-DEOXY-4-FORMAMIDO-L-ARABINOSE TRANSFERASE-RELATED"/>
    <property type="match status" value="1"/>
</dbReference>
<dbReference type="Proteomes" id="UP000315385">
    <property type="component" value="Unassembled WGS sequence"/>
</dbReference>
<dbReference type="EMBL" id="SESI01000001">
    <property type="protein sequence ID" value="TQQ82239.1"/>
    <property type="molecule type" value="Genomic_DNA"/>
</dbReference>
<accession>A0A544QS46</accession>
<comment type="caution">
    <text evidence="4">The sequence shown here is derived from an EMBL/GenBank/DDBJ whole genome shotgun (WGS) entry which is preliminary data.</text>
</comment>
<reference evidence="4 5" key="1">
    <citation type="submission" date="2019-02" db="EMBL/GenBank/DDBJ databases">
        <title>Halonotius sp. a new haloqrchaeon isolated from saline water.</title>
        <authorList>
            <person name="Duran-Viseras A."/>
            <person name="Sanchez-Porro C."/>
            <person name="Ventosa A."/>
        </authorList>
    </citation>
    <scope>NUCLEOTIDE SEQUENCE [LARGE SCALE GENOMIC DNA]</scope>
    <source>
        <strain evidence="4 5">F9-27</strain>
    </source>
</reference>
<sequence>MCLNTSECIRYVDHRKWVQRGYILETNIAQLRSTNLEVTKSVTKISEDDQLVRLSVRSAASNPVKLSLTDNVSSEHTLHVGDPDSGSGYTDGAITIESVVDPEKPTAFEYHLTGSTEGELPEPTIDSVSPAATNGDTPTRVEWIGPEGKPIPIAVTARTETVLLLTSSETSPTPATRRLQGVGIGIVLTAANEDAACRTVLRARKRGHPVFVISRLQDEDVLEAVADLGATLISPLSRRASQNDLHRALSQAAREHGATGIILQTRDCPRIDYDRTAAAFEQADYDIIAIPEYWEQATDSPRVVVGIPAYNAADSIGTVVDRAAAYADEVIVVDDGSGDETANRAQAAGATVVVHERNRGYGGALKTLFREAAGREAAHLVVIDADGQHDPADIPTLVETQTRNDVDVVIGSRYVGKRKTKIPFVRSVGLAVINGLTNASLGKLRPSGFIHDTQSGYRCYSLYATRSLAGDRLIGDNMGASTDILYHAHRNRLSVSEVETTISYDVENASSQGSVSHGLDLLRNIFWAVEYGRPLLILGVPGGLITLFGVMLTVLLIGQSAATGIVDPVRLVPSILFAVVGLLLCIAAVMMQVLNRHPSMKRLNDDENS</sequence>
<keyword evidence="4" id="KW-0808">Transferase</keyword>
<dbReference type="InterPro" id="IPR029044">
    <property type="entry name" value="Nucleotide-diphossugar_trans"/>
</dbReference>
<name>A0A544QS46_9EURY</name>
<dbReference type="GO" id="GO:0016740">
    <property type="term" value="F:transferase activity"/>
    <property type="evidence" value="ECO:0007669"/>
    <property type="project" value="UniProtKB-KW"/>
</dbReference>
<dbReference type="Pfam" id="PF00535">
    <property type="entry name" value="Glycos_transf_2"/>
    <property type="match status" value="1"/>
</dbReference>
<dbReference type="InterPro" id="IPR001173">
    <property type="entry name" value="Glyco_trans_2-like"/>
</dbReference>
<protein>
    <submittedName>
        <fullName evidence="4">Glycosyltransferase family 2 protein</fullName>
    </submittedName>
</protein>
<evidence type="ECO:0000259" key="3">
    <source>
        <dbReference type="Pfam" id="PF00535"/>
    </source>
</evidence>
<feature type="domain" description="Glycosyltransferase 2-like" evidence="3">
    <location>
        <begin position="305"/>
        <end position="428"/>
    </location>
</feature>